<reference evidence="1" key="1">
    <citation type="journal article" date="2020" name="Stud. Mycol.">
        <title>101 Dothideomycetes genomes: a test case for predicting lifestyles and emergence of pathogens.</title>
        <authorList>
            <person name="Haridas S."/>
            <person name="Albert R."/>
            <person name="Binder M."/>
            <person name="Bloem J."/>
            <person name="Labutti K."/>
            <person name="Salamov A."/>
            <person name="Andreopoulos B."/>
            <person name="Baker S."/>
            <person name="Barry K."/>
            <person name="Bills G."/>
            <person name="Bluhm B."/>
            <person name="Cannon C."/>
            <person name="Castanera R."/>
            <person name="Culley D."/>
            <person name="Daum C."/>
            <person name="Ezra D."/>
            <person name="Gonzalez J."/>
            <person name="Henrissat B."/>
            <person name="Kuo A."/>
            <person name="Liang C."/>
            <person name="Lipzen A."/>
            <person name="Lutzoni F."/>
            <person name="Magnuson J."/>
            <person name="Mondo S."/>
            <person name="Nolan M."/>
            <person name="Ohm R."/>
            <person name="Pangilinan J."/>
            <person name="Park H.-J."/>
            <person name="Ramirez L."/>
            <person name="Alfaro M."/>
            <person name="Sun H."/>
            <person name="Tritt A."/>
            <person name="Yoshinaga Y."/>
            <person name="Zwiers L.-H."/>
            <person name="Turgeon B."/>
            <person name="Goodwin S."/>
            <person name="Spatafora J."/>
            <person name="Crous P."/>
            <person name="Grigoriev I."/>
        </authorList>
    </citation>
    <scope>NUCLEOTIDE SEQUENCE</scope>
    <source>
        <strain evidence="1">CBS 101060</strain>
    </source>
</reference>
<comment type="caution">
    <text evidence="1">The sequence shown here is derived from an EMBL/GenBank/DDBJ whole genome shotgun (WGS) entry which is preliminary data.</text>
</comment>
<proteinExistence type="predicted"/>
<keyword evidence="2" id="KW-1185">Reference proteome</keyword>
<name>A0A9P4VK98_9PEZI</name>
<dbReference type="EMBL" id="MU006105">
    <property type="protein sequence ID" value="KAF2836141.1"/>
    <property type="molecule type" value="Genomic_DNA"/>
</dbReference>
<dbReference type="Proteomes" id="UP000799429">
    <property type="component" value="Unassembled WGS sequence"/>
</dbReference>
<protein>
    <submittedName>
        <fullName evidence="1">Uncharacterized protein</fullName>
    </submittedName>
</protein>
<gene>
    <name evidence="1" type="ORF">M501DRAFT_287708</name>
</gene>
<organism evidence="1 2">
    <name type="scientific">Patellaria atrata CBS 101060</name>
    <dbReference type="NCBI Taxonomy" id="1346257"/>
    <lineage>
        <taxon>Eukaryota</taxon>
        <taxon>Fungi</taxon>
        <taxon>Dikarya</taxon>
        <taxon>Ascomycota</taxon>
        <taxon>Pezizomycotina</taxon>
        <taxon>Dothideomycetes</taxon>
        <taxon>Dothideomycetes incertae sedis</taxon>
        <taxon>Patellariales</taxon>
        <taxon>Patellariaceae</taxon>
        <taxon>Patellaria</taxon>
    </lineage>
</organism>
<accession>A0A9P4VK98</accession>
<dbReference type="AlphaFoldDB" id="A0A9P4VK98"/>
<evidence type="ECO:0000313" key="2">
    <source>
        <dbReference type="Proteomes" id="UP000799429"/>
    </source>
</evidence>
<sequence length="77" mass="9279">MSNPKERVRFRVIHRSIKSTNYAPITEKHFVIPLSSKIIWFRYLFYPQTTPLFQQISQRLLAILRFGYLFSVALQYI</sequence>
<evidence type="ECO:0000313" key="1">
    <source>
        <dbReference type="EMBL" id="KAF2836141.1"/>
    </source>
</evidence>